<evidence type="ECO:0000256" key="2">
    <source>
        <dbReference type="ARBA" id="ARBA00023125"/>
    </source>
</evidence>
<protein>
    <submittedName>
        <fullName evidence="6">MerR family transcriptional regulator</fullName>
    </submittedName>
</protein>
<dbReference type="PROSITE" id="PS00552">
    <property type="entry name" value="HTH_MERR_1"/>
    <property type="match status" value="1"/>
</dbReference>
<dbReference type="GO" id="GO:0003677">
    <property type="term" value="F:DNA binding"/>
    <property type="evidence" value="ECO:0007669"/>
    <property type="project" value="UniProtKB-KW"/>
</dbReference>
<dbReference type="Proteomes" id="UP000236345">
    <property type="component" value="Unassembled WGS sequence"/>
</dbReference>
<gene>
    <name evidence="6" type="ORF">COO59_15465</name>
</gene>
<dbReference type="SMART" id="SM00422">
    <property type="entry name" value="HTH_MERR"/>
    <property type="match status" value="1"/>
</dbReference>
<dbReference type="InterPro" id="IPR047057">
    <property type="entry name" value="MerR_fam"/>
</dbReference>
<dbReference type="SUPFAM" id="SSF46955">
    <property type="entry name" value="Putative DNA-binding domain"/>
    <property type="match status" value="1"/>
</dbReference>
<evidence type="ECO:0000256" key="3">
    <source>
        <dbReference type="ARBA" id="ARBA00023163"/>
    </source>
</evidence>
<keyword evidence="3" id="KW-0804">Transcription</keyword>
<dbReference type="PRINTS" id="PR00040">
    <property type="entry name" value="HTHMERR"/>
</dbReference>
<keyword evidence="1" id="KW-0805">Transcription regulation</keyword>
<dbReference type="OrthoDB" id="9808480at2"/>
<evidence type="ECO:0000313" key="7">
    <source>
        <dbReference type="Proteomes" id="UP000236345"/>
    </source>
</evidence>
<proteinExistence type="predicted"/>
<evidence type="ECO:0000256" key="1">
    <source>
        <dbReference type="ARBA" id="ARBA00023015"/>
    </source>
</evidence>
<reference evidence="7" key="1">
    <citation type="submission" date="2017-09" db="EMBL/GenBank/DDBJ databases">
        <authorList>
            <person name="Palmer M."/>
            <person name="Steenkamp E.T."/>
            <person name="Coetzee M.P."/>
            <person name="Avontuur J.R."/>
            <person name="Van Zyl E."/>
            <person name="Chan W.-Y."/>
            <person name="Blom J."/>
            <person name="Venter S.N."/>
        </authorList>
    </citation>
    <scope>NUCLEOTIDE SEQUENCE [LARGE SCALE GENOMIC DNA]</scope>
    <source>
        <strain evidence="7">QC88-366</strain>
    </source>
</reference>
<organism evidence="6 7">
    <name type="scientific">Mixta theicola</name>
    <dbReference type="NCBI Taxonomy" id="1458355"/>
    <lineage>
        <taxon>Bacteria</taxon>
        <taxon>Pseudomonadati</taxon>
        <taxon>Pseudomonadota</taxon>
        <taxon>Gammaproteobacteria</taxon>
        <taxon>Enterobacterales</taxon>
        <taxon>Erwiniaceae</taxon>
        <taxon>Mixta</taxon>
    </lineage>
</organism>
<evidence type="ECO:0000313" key="6">
    <source>
        <dbReference type="EMBL" id="PNS10749.1"/>
    </source>
</evidence>
<dbReference type="RefSeq" id="WP_103060669.1">
    <property type="nucleotide sequence ID" value="NZ_BSOF01000011.1"/>
</dbReference>
<keyword evidence="2" id="KW-0238">DNA-binding</keyword>
<keyword evidence="4" id="KW-0175">Coiled coil</keyword>
<evidence type="ECO:0000256" key="4">
    <source>
        <dbReference type="SAM" id="Coils"/>
    </source>
</evidence>
<dbReference type="EMBL" id="NWUO01000012">
    <property type="protein sequence ID" value="PNS10749.1"/>
    <property type="molecule type" value="Genomic_DNA"/>
</dbReference>
<comment type="caution">
    <text evidence="6">The sequence shown here is derived from an EMBL/GenBank/DDBJ whole genome shotgun (WGS) entry which is preliminary data.</text>
</comment>
<feature type="domain" description="HTH merR-type" evidence="5">
    <location>
        <begin position="1"/>
        <end position="69"/>
    </location>
</feature>
<feature type="coiled-coil region" evidence="4">
    <location>
        <begin position="80"/>
        <end position="114"/>
    </location>
</feature>
<dbReference type="InterPro" id="IPR000551">
    <property type="entry name" value="MerR-type_HTH_dom"/>
</dbReference>
<dbReference type="PANTHER" id="PTHR30204:SF94">
    <property type="entry name" value="HEAVY METAL-DEPENDENT TRANSCRIPTIONAL REGULATOR HI_0293-RELATED"/>
    <property type="match status" value="1"/>
</dbReference>
<evidence type="ECO:0000259" key="5">
    <source>
        <dbReference type="PROSITE" id="PS50937"/>
    </source>
</evidence>
<dbReference type="InterPro" id="IPR009061">
    <property type="entry name" value="DNA-bd_dom_put_sf"/>
</dbReference>
<name>A0A2K1Q6S9_9GAMM</name>
<dbReference type="Gene3D" id="1.10.1660.10">
    <property type="match status" value="1"/>
</dbReference>
<keyword evidence="7" id="KW-1185">Reference proteome</keyword>
<dbReference type="AlphaFoldDB" id="A0A2K1Q6S9"/>
<dbReference type="Pfam" id="PF13411">
    <property type="entry name" value="MerR_1"/>
    <property type="match status" value="1"/>
</dbReference>
<dbReference type="GO" id="GO:0003700">
    <property type="term" value="F:DNA-binding transcription factor activity"/>
    <property type="evidence" value="ECO:0007669"/>
    <property type="project" value="InterPro"/>
</dbReference>
<accession>A0A2K1Q6S9</accession>
<dbReference type="PANTHER" id="PTHR30204">
    <property type="entry name" value="REDOX-CYCLING DRUG-SENSING TRANSCRIPTIONAL ACTIVATOR SOXR"/>
    <property type="match status" value="1"/>
</dbReference>
<dbReference type="PROSITE" id="PS50937">
    <property type="entry name" value="HTH_MERR_2"/>
    <property type="match status" value="1"/>
</dbReference>
<sequence>MKIGELAKATGVTPSRIRFYEAEGLITPPPRQGNGYRHYSSEVAGLLKIIDNAQRAGFSLEQIRRFLPQQQKKWDHERLIQSLKTRVSEIELMQKQLEESRKELLNLIASITNRPDGISCEDNTQRLIGQMQVLEPVKGNGKNRFRSKQPA</sequence>